<dbReference type="InParanoid" id="G2YYI0"/>
<gene>
    <name evidence="2" type="ORF">BofuT4_P144860.1</name>
</gene>
<feature type="region of interest" description="Disordered" evidence="1">
    <location>
        <begin position="1"/>
        <end position="20"/>
    </location>
</feature>
<accession>G2YYI0</accession>
<evidence type="ECO:0000256" key="1">
    <source>
        <dbReference type="SAM" id="MobiDB-lite"/>
    </source>
</evidence>
<proteinExistence type="predicted"/>
<organism evidence="2 3">
    <name type="scientific">Botryotinia fuckeliana (strain T4)</name>
    <name type="common">Noble rot fungus</name>
    <name type="synonym">Botrytis cinerea</name>
    <dbReference type="NCBI Taxonomy" id="999810"/>
    <lineage>
        <taxon>Eukaryota</taxon>
        <taxon>Fungi</taxon>
        <taxon>Dikarya</taxon>
        <taxon>Ascomycota</taxon>
        <taxon>Pezizomycotina</taxon>
        <taxon>Leotiomycetes</taxon>
        <taxon>Helotiales</taxon>
        <taxon>Sclerotiniaceae</taxon>
        <taxon>Botrytis</taxon>
    </lineage>
</organism>
<dbReference type="AlphaFoldDB" id="G2YYI0"/>
<dbReference type="HOGENOM" id="CLU_2170672_0_0_1"/>
<sequence length="110" mass="12346">MWSDKVAAKNRNDGSDSKVLDERNEARYYALVGMKNLCQPDYGQKDNENSLKDLLDWAERDLKNIPGKESQPSTPATTIEEATQNTANYIQSAKLIGVKFLMSEDCWGGN</sequence>
<dbReference type="OrthoDB" id="3532017at2759"/>
<evidence type="ECO:0000313" key="3">
    <source>
        <dbReference type="Proteomes" id="UP000008177"/>
    </source>
</evidence>
<reference evidence="3" key="1">
    <citation type="journal article" date="2011" name="PLoS Genet.">
        <title>Genomic analysis of the necrotrophic fungal pathogens Sclerotinia sclerotiorum and Botrytis cinerea.</title>
        <authorList>
            <person name="Amselem J."/>
            <person name="Cuomo C.A."/>
            <person name="van Kan J.A."/>
            <person name="Viaud M."/>
            <person name="Benito E.P."/>
            <person name="Couloux A."/>
            <person name="Coutinho P.M."/>
            <person name="de Vries R.P."/>
            <person name="Dyer P.S."/>
            <person name="Fillinger S."/>
            <person name="Fournier E."/>
            <person name="Gout L."/>
            <person name="Hahn M."/>
            <person name="Kohn L."/>
            <person name="Lapalu N."/>
            <person name="Plummer K.M."/>
            <person name="Pradier J.M."/>
            <person name="Quevillon E."/>
            <person name="Sharon A."/>
            <person name="Simon A."/>
            <person name="ten Have A."/>
            <person name="Tudzynski B."/>
            <person name="Tudzynski P."/>
            <person name="Wincker P."/>
            <person name="Andrew M."/>
            <person name="Anthouard V."/>
            <person name="Beever R.E."/>
            <person name="Beffa R."/>
            <person name="Benoit I."/>
            <person name="Bouzid O."/>
            <person name="Brault B."/>
            <person name="Chen Z."/>
            <person name="Choquer M."/>
            <person name="Collemare J."/>
            <person name="Cotton P."/>
            <person name="Danchin E.G."/>
            <person name="Da Silva C."/>
            <person name="Gautier A."/>
            <person name="Giraud C."/>
            <person name="Giraud T."/>
            <person name="Gonzalez C."/>
            <person name="Grossetete S."/>
            <person name="Guldener U."/>
            <person name="Henrissat B."/>
            <person name="Howlett B.J."/>
            <person name="Kodira C."/>
            <person name="Kretschmer M."/>
            <person name="Lappartient A."/>
            <person name="Leroch M."/>
            <person name="Levis C."/>
            <person name="Mauceli E."/>
            <person name="Neuveglise C."/>
            <person name="Oeser B."/>
            <person name="Pearson M."/>
            <person name="Poulain J."/>
            <person name="Poussereau N."/>
            <person name="Quesneville H."/>
            <person name="Rascle C."/>
            <person name="Schumacher J."/>
            <person name="Segurens B."/>
            <person name="Sexton A."/>
            <person name="Silva E."/>
            <person name="Sirven C."/>
            <person name="Soanes D.M."/>
            <person name="Talbot N.J."/>
            <person name="Templeton M."/>
            <person name="Yandava C."/>
            <person name="Yarden O."/>
            <person name="Zeng Q."/>
            <person name="Rollins J.A."/>
            <person name="Lebrun M.H."/>
            <person name="Dickman M."/>
        </authorList>
    </citation>
    <scope>NUCLEOTIDE SEQUENCE [LARGE SCALE GENOMIC DNA]</scope>
    <source>
        <strain evidence="3">T4</strain>
    </source>
</reference>
<dbReference type="Proteomes" id="UP000008177">
    <property type="component" value="Unplaced contigs"/>
</dbReference>
<evidence type="ECO:0000313" key="2">
    <source>
        <dbReference type="EMBL" id="CCD56678.1"/>
    </source>
</evidence>
<dbReference type="EMBL" id="FQ790361">
    <property type="protein sequence ID" value="CCD56678.1"/>
    <property type="molecule type" value="Genomic_DNA"/>
</dbReference>
<name>G2YYI0_BOTF4</name>
<protein>
    <submittedName>
        <fullName evidence="2">Uncharacterized protein</fullName>
    </submittedName>
</protein>